<keyword evidence="2" id="KW-1185">Reference proteome</keyword>
<gene>
    <name evidence="1" type="ORF">GOODEAATRI_034001</name>
</gene>
<organism evidence="1 2">
    <name type="scientific">Goodea atripinnis</name>
    <dbReference type="NCBI Taxonomy" id="208336"/>
    <lineage>
        <taxon>Eukaryota</taxon>
        <taxon>Metazoa</taxon>
        <taxon>Chordata</taxon>
        <taxon>Craniata</taxon>
        <taxon>Vertebrata</taxon>
        <taxon>Euteleostomi</taxon>
        <taxon>Actinopterygii</taxon>
        <taxon>Neopterygii</taxon>
        <taxon>Teleostei</taxon>
        <taxon>Neoteleostei</taxon>
        <taxon>Acanthomorphata</taxon>
        <taxon>Ovalentaria</taxon>
        <taxon>Atherinomorphae</taxon>
        <taxon>Cyprinodontiformes</taxon>
        <taxon>Goodeidae</taxon>
        <taxon>Goodea</taxon>
    </lineage>
</organism>
<accession>A0ABV0P036</accession>
<dbReference type="EMBL" id="JAHRIO010057779">
    <property type="protein sequence ID" value="MEQ2176993.1"/>
    <property type="molecule type" value="Genomic_DNA"/>
</dbReference>
<comment type="caution">
    <text evidence="1">The sequence shown here is derived from an EMBL/GenBank/DDBJ whole genome shotgun (WGS) entry which is preliminary data.</text>
</comment>
<dbReference type="Proteomes" id="UP001476798">
    <property type="component" value="Unassembled WGS sequence"/>
</dbReference>
<evidence type="ECO:0000313" key="2">
    <source>
        <dbReference type="Proteomes" id="UP001476798"/>
    </source>
</evidence>
<protein>
    <submittedName>
        <fullName evidence="1">Uncharacterized protein</fullName>
    </submittedName>
</protein>
<sequence>MDDTMESALDFYTEISYSKVLGLRPNESLLNTLRTVQTGICNGCITTYRKENTMIVSIWLFFQVHITADNDSVAQWIAHWSSRREEVIKSLWIESHQSWCIVYS</sequence>
<proteinExistence type="predicted"/>
<name>A0ABV0P036_9TELE</name>
<reference evidence="1 2" key="1">
    <citation type="submission" date="2021-06" db="EMBL/GenBank/DDBJ databases">
        <authorList>
            <person name="Palmer J.M."/>
        </authorList>
    </citation>
    <scope>NUCLEOTIDE SEQUENCE [LARGE SCALE GENOMIC DNA]</scope>
    <source>
        <strain evidence="1 2">GA_2019</strain>
        <tissue evidence="1">Muscle</tissue>
    </source>
</reference>
<evidence type="ECO:0000313" key="1">
    <source>
        <dbReference type="EMBL" id="MEQ2176993.1"/>
    </source>
</evidence>